<comment type="caution">
    <text evidence="3">The sequence shown here is derived from an EMBL/GenBank/DDBJ whole genome shotgun (WGS) entry which is preliminary data.</text>
</comment>
<sequence length="178" mass="18068">MIVLNGGSSSGKSSIALRLQELLPDPCLHLGADTMVEALPPSLRTGGEGIGGLEDGDGTVEVGPVFATLDAAWTLGVAAMARAGARIVVDEVFLGGAASQARWRSALEGLDVLWVGVRCDPAVAAKREAARGDRAAGMAAAQASLVHEGVTYDLVVDTSRASVDDCARLVAGRATSDG</sequence>
<dbReference type="InterPro" id="IPR012853">
    <property type="entry name" value="CPT"/>
</dbReference>
<feature type="binding site" evidence="2">
    <location>
        <begin position="6"/>
        <end position="13"/>
    </location>
    <ligand>
        <name>ATP</name>
        <dbReference type="ChEBI" id="CHEBI:30616"/>
    </ligand>
</feature>
<dbReference type="AlphaFoldDB" id="A0A373A6K0"/>
<dbReference type="PIRSF" id="PIRSF007531">
    <property type="entry name" value="CPT"/>
    <property type="match status" value="1"/>
</dbReference>
<protein>
    <submittedName>
        <fullName evidence="3">Chloramphenicol phosphotransferase CPT</fullName>
    </submittedName>
</protein>
<feature type="active site" evidence="1">
    <location>
        <position position="33"/>
    </location>
</feature>
<dbReference type="GO" id="GO:0005524">
    <property type="term" value="F:ATP binding"/>
    <property type="evidence" value="ECO:0007669"/>
    <property type="project" value="InterPro"/>
</dbReference>
<accession>A0A373A6K0</accession>
<reference evidence="3 4" key="1">
    <citation type="submission" date="2018-08" db="EMBL/GenBank/DDBJ databases">
        <title>Diversity &amp; Physiological Properties of Lignin-Decomposing Actinobacteria from Soil.</title>
        <authorList>
            <person name="Roh S.G."/>
            <person name="Kim S.B."/>
        </authorList>
    </citation>
    <scope>NUCLEOTIDE SEQUENCE [LARGE SCALE GENOMIC DNA]</scope>
    <source>
        <strain evidence="3 4">MMS17-GH009</strain>
    </source>
</reference>
<name>A0A373A6K0_9ACTN</name>
<dbReference type="GO" id="GO:0016740">
    <property type="term" value="F:transferase activity"/>
    <property type="evidence" value="ECO:0007669"/>
    <property type="project" value="UniProtKB-KW"/>
</dbReference>
<evidence type="ECO:0000256" key="1">
    <source>
        <dbReference type="PIRSR" id="PIRSR007531-1"/>
    </source>
</evidence>
<evidence type="ECO:0000313" key="3">
    <source>
        <dbReference type="EMBL" id="RGD63312.1"/>
    </source>
</evidence>
<evidence type="ECO:0000313" key="4">
    <source>
        <dbReference type="Proteomes" id="UP000263377"/>
    </source>
</evidence>
<dbReference type="Pfam" id="PF07931">
    <property type="entry name" value="CPT"/>
    <property type="match status" value="1"/>
</dbReference>
<gene>
    <name evidence="3" type="primary">cpt</name>
    <name evidence="3" type="ORF">DR950_32785</name>
</gene>
<keyword evidence="4" id="KW-1185">Reference proteome</keyword>
<keyword evidence="3" id="KW-0808">Transferase</keyword>
<dbReference type="NCBIfam" id="NF033114">
    <property type="entry name" value="phos_trans_CPT"/>
    <property type="match status" value="1"/>
</dbReference>
<dbReference type="SUPFAM" id="SSF52540">
    <property type="entry name" value="P-loop containing nucleoside triphosphate hydrolases"/>
    <property type="match status" value="1"/>
</dbReference>
<dbReference type="InterPro" id="IPR027417">
    <property type="entry name" value="P-loop_NTPase"/>
</dbReference>
<evidence type="ECO:0000256" key="2">
    <source>
        <dbReference type="PIRSR" id="PIRSR007531-2"/>
    </source>
</evidence>
<dbReference type="RefSeq" id="WP_117490048.1">
    <property type="nucleotide sequence ID" value="NZ_QVIG01000001.1"/>
</dbReference>
<proteinExistence type="predicted"/>
<dbReference type="Proteomes" id="UP000263377">
    <property type="component" value="Unassembled WGS sequence"/>
</dbReference>
<dbReference type="EMBL" id="QVIG01000001">
    <property type="protein sequence ID" value="RGD63312.1"/>
    <property type="molecule type" value="Genomic_DNA"/>
</dbReference>
<dbReference type="Gene3D" id="3.40.50.300">
    <property type="entry name" value="P-loop containing nucleotide triphosphate hydrolases"/>
    <property type="match status" value="1"/>
</dbReference>
<organism evidence="3 4">
    <name type="scientific">Kitasatospora xanthocidica</name>
    <dbReference type="NCBI Taxonomy" id="83382"/>
    <lineage>
        <taxon>Bacteria</taxon>
        <taxon>Bacillati</taxon>
        <taxon>Actinomycetota</taxon>
        <taxon>Actinomycetes</taxon>
        <taxon>Kitasatosporales</taxon>
        <taxon>Streptomycetaceae</taxon>
        <taxon>Kitasatospora</taxon>
    </lineage>
</organism>